<dbReference type="Proteomes" id="UP001152795">
    <property type="component" value="Unassembled WGS sequence"/>
</dbReference>
<dbReference type="EMBL" id="CACRXK020000226">
    <property type="protein sequence ID" value="CAB3979773.1"/>
    <property type="molecule type" value="Genomic_DNA"/>
</dbReference>
<proteinExistence type="predicted"/>
<accession>A0A6S7FRU9</accession>
<keyword evidence="2" id="KW-1185">Reference proteome</keyword>
<comment type="caution">
    <text evidence="1">The sequence shown here is derived from an EMBL/GenBank/DDBJ whole genome shotgun (WGS) entry which is preliminary data.</text>
</comment>
<name>A0A6S7FRU9_PARCT</name>
<evidence type="ECO:0000313" key="1">
    <source>
        <dbReference type="EMBL" id="CAB3979773.1"/>
    </source>
</evidence>
<organism evidence="1 2">
    <name type="scientific">Paramuricea clavata</name>
    <name type="common">Red gorgonian</name>
    <name type="synonym">Violescent sea-whip</name>
    <dbReference type="NCBI Taxonomy" id="317549"/>
    <lineage>
        <taxon>Eukaryota</taxon>
        <taxon>Metazoa</taxon>
        <taxon>Cnidaria</taxon>
        <taxon>Anthozoa</taxon>
        <taxon>Octocorallia</taxon>
        <taxon>Malacalcyonacea</taxon>
        <taxon>Plexauridae</taxon>
        <taxon>Paramuricea</taxon>
    </lineage>
</organism>
<dbReference type="OrthoDB" id="5987059at2759"/>
<evidence type="ECO:0000313" key="2">
    <source>
        <dbReference type="Proteomes" id="UP001152795"/>
    </source>
</evidence>
<reference evidence="1" key="1">
    <citation type="submission" date="2020-04" db="EMBL/GenBank/DDBJ databases">
        <authorList>
            <person name="Alioto T."/>
            <person name="Alioto T."/>
            <person name="Gomez Garrido J."/>
        </authorList>
    </citation>
    <scope>NUCLEOTIDE SEQUENCE</scope>
    <source>
        <strain evidence="1">A484AB</strain>
    </source>
</reference>
<gene>
    <name evidence="1" type="ORF">PACLA_8A075875</name>
</gene>
<dbReference type="PANTHER" id="PTHR35450">
    <property type="entry name" value="REVERSE TRANSCRIPTASE DOMAIN-CONTAINING PROTEIN"/>
    <property type="match status" value="1"/>
</dbReference>
<dbReference type="PANTHER" id="PTHR35450:SF2">
    <property type="entry name" value="REVERSE TRANSCRIPTASE DOMAIN-CONTAINING PROTEIN"/>
    <property type="match status" value="1"/>
</dbReference>
<dbReference type="AlphaFoldDB" id="A0A6S7FRU9"/>
<sequence length="147" mass="17709">MKEILRNEYVRRMKKILKSKFNAGNIIKAINARAVSIIRYGAGLIEWTKEELKEMDRKTRKILTIYKCFHPRDDVDRLYWKRVEGGRGLQSVEDVVKIEKCSLGHYLDHRQTEEELLKEVKIENIFKEREAKRKKENHHKQKQRTFP</sequence>
<protein>
    <submittedName>
        <fullName evidence="1">Uncharacterized protein</fullName>
    </submittedName>
</protein>